<gene>
    <name evidence="2" type="ORF">DQG23_03515</name>
</gene>
<dbReference type="InterPro" id="IPR000868">
    <property type="entry name" value="Isochorismatase-like_dom"/>
</dbReference>
<evidence type="ECO:0000259" key="1">
    <source>
        <dbReference type="Pfam" id="PF00857"/>
    </source>
</evidence>
<proteinExistence type="predicted"/>
<sequence length="282" mass="32479">MVVTMELDYTPRSPCAGLAFTESNFVRSSSTFTFRSEEIGIALVDLWNFGWSDGPVVDLLGWELSTERGASHALRKKEIITNNIAPTVCSLRKQGVQIFHCNHSAFLSRYPQWYDSTTEEERNHLDELQELNTAGEEAADLPEIEWQRTWKSRHTNDVFNVSWMNIQGQVYDQIKIPREVEPKGADLLVYSKEQFDRLLRSSGIRVLFYMGFETDECILNSTYGIRNMHDKGYMTNIVRDCTTTYESAETVNGLWRTKVAIEQIEKLWGYSILSSVLVQSFK</sequence>
<accession>A0A329MYD5</accession>
<dbReference type="InterPro" id="IPR036380">
    <property type="entry name" value="Isochorismatase-like_sf"/>
</dbReference>
<feature type="domain" description="Isochorismatase-like" evidence="1">
    <location>
        <begin position="190"/>
        <end position="258"/>
    </location>
</feature>
<comment type="caution">
    <text evidence="2">The sequence shown here is derived from an EMBL/GenBank/DDBJ whole genome shotgun (WGS) entry which is preliminary data.</text>
</comment>
<dbReference type="Gene3D" id="3.40.50.850">
    <property type="entry name" value="Isochorismatase-like"/>
    <property type="match status" value="1"/>
</dbReference>
<dbReference type="RefSeq" id="WP_113029384.1">
    <property type="nucleotide sequence ID" value="NZ_QMFB01000001.1"/>
</dbReference>
<reference evidence="2 3" key="1">
    <citation type="journal article" date="2009" name="Int. J. Syst. Evol. Microbiol.">
        <title>Paenibacillus contaminans sp. nov., isolated from a contaminated laboratory plate.</title>
        <authorList>
            <person name="Chou J.H."/>
            <person name="Lee J.H."/>
            <person name="Lin M.C."/>
            <person name="Chang P.S."/>
            <person name="Arun A.B."/>
            <person name="Young C.C."/>
            <person name="Chen W.M."/>
        </authorList>
    </citation>
    <scope>NUCLEOTIDE SEQUENCE [LARGE SCALE GENOMIC DNA]</scope>
    <source>
        <strain evidence="2 3">CKOBP-6</strain>
    </source>
</reference>
<dbReference type="EMBL" id="QMFB01000001">
    <property type="protein sequence ID" value="RAV23273.1"/>
    <property type="molecule type" value="Genomic_DNA"/>
</dbReference>
<protein>
    <recommendedName>
        <fullName evidence="1">Isochorismatase-like domain-containing protein</fullName>
    </recommendedName>
</protein>
<dbReference type="OrthoDB" id="2556536at2"/>
<dbReference type="SUPFAM" id="SSF52499">
    <property type="entry name" value="Isochorismatase-like hydrolases"/>
    <property type="match status" value="1"/>
</dbReference>
<organism evidence="2 3">
    <name type="scientific">Paenibacillus contaminans</name>
    <dbReference type="NCBI Taxonomy" id="450362"/>
    <lineage>
        <taxon>Bacteria</taxon>
        <taxon>Bacillati</taxon>
        <taxon>Bacillota</taxon>
        <taxon>Bacilli</taxon>
        <taxon>Bacillales</taxon>
        <taxon>Paenibacillaceae</taxon>
        <taxon>Paenibacillus</taxon>
    </lineage>
</organism>
<keyword evidence="3" id="KW-1185">Reference proteome</keyword>
<dbReference type="Pfam" id="PF00857">
    <property type="entry name" value="Isochorismatase"/>
    <property type="match status" value="1"/>
</dbReference>
<dbReference type="AlphaFoldDB" id="A0A329MYD5"/>
<evidence type="ECO:0000313" key="3">
    <source>
        <dbReference type="Proteomes" id="UP000250369"/>
    </source>
</evidence>
<name>A0A329MYD5_9BACL</name>
<evidence type="ECO:0000313" key="2">
    <source>
        <dbReference type="EMBL" id="RAV23273.1"/>
    </source>
</evidence>
<dbReference type="Proteomes" id="UP000250369">
    <property type="component" value="Unassembled WGS sequence"/>
</dbReference>